<reference evidence="1" key="1">
    <citation type="submission" date="2020-08" db="EMBL/GenBank/DDBJ databases">
        <title>Multicomponent nature underlies the extraordinary mechanical properties of spider dragline silk.</title>
        <authorList>
            <person name="Kono N."/>
            <person name="Nakamura H."/>
            <person name="Mori M."/>
            <person name="Yoshida Y."/>
            <person name="Ohtoshi R."/>
            <person name="Malay A.D."/>
            <person name="Moran D.A.P."/>
            <person name="Tomita M."/>
            <person name="Numata K."/>
            <person name="Arakawa K."/>
        </authorList>
    </citation>
    <scope>NUCLEOTIDE SEQUENCE</scope>
</reference>
<evidence type="ECO:0000313" key="2">
    <source>
        <dbReference type="Proteomes" id="UP000887013"/>
    </source>
</evidence>
<comment type="caution">
    <text evidence="1">The sequence shown here is derived from an EMBL/GenBank/DDBJ whole genome shotgun (WGS) entry which is preliminary data.</text>
</comment>
<dbReference type="EMBL" id="BMAW01040366">
    <property type="protein sequence ID" value="GFU59412.1"/>
    <property type="molecule type" value="Genomic_DNA"/>
</dbReference>
<sequence length="157" mass="18227">MDVKDLKLTLAYSKKYKAAKIVSKMSRHVRSMEIEEYTSKENDDTFEYIFNRLEKLLNNRTMEKRNAFRRNPTCWKCHKQGPVQRECQKITSNQKNKLSAVLWGKGPEEELKVSTIGGEKNGLYLEGSICDIPYLLLVRAGANKTLIRTKLVKKLKE</sequence>
<name>A0A8X6R0N0_NEPPI</name>
<keyword evidence="2" id="KW-1185">Reference proteome</keyword>
<protein>
    <submittedName>
        <fullName evidence="1">CCHC-type domain-containing protein</fullName>
    </submittedName>
</protein>
<evidence type="ECO:0000313" key="1">
    <source>
        <dbReference type="EMBL" id="GFU59412.1"/>
    </source>
</evidence>
<gene>
    <name evidence="1" type="primary">AVEN_166555_1</name>
    <name evidence="1" type="ORF">NPIL_511831</name>
</gene>
<accession>A0A8X6R0N0</accession>
<proteinExistence type="predicted"/>
<dbReference type="Proteomes" id="UP000887013">
    <property type="component" value="Unassembled WGS sequence"/>
</dbReference>
<organism evidence="1 2">
    <name type="scientific">Nephila pilipes</name>
    <name type="common">Giant wood spider</name>
    <name type="synonym">Nephila maculata</name>
    <dbReference type="NCBI Taxonomy" id="299642"/>
    <lineage>
        <taxon>Eukaryota</taxon>
        <taxon>Metazoa</taxon>
        <taxon>Ecdysozoa</taxon>
        <taxon>Arthropoda</taxon>
        <taxon>Chelicerata</taxon>
        <taxon>Arachnida</taxon>
        <taxon>Araneae</taxon>
        <taxon>Araneomorphae</taxon>
        <taxon>Entelegynae</taxon>
        <taxon>Araneoidea</taxon>
        <taxon>Nephilidae</taxon>
        <taxon>Nephila</taxon>
    </lineage>
</organism>
<dbReference type="AlphaFoldDB" id="A0A8X6R0N0"/>
<dbReference type="OrthoDB" id="6453637at2759"/>